<dbReference type="Proteomes" id="UP000029452">
    <property type="component" value="Unassembled WGS sequence"/>
</dbReference>
<comment type="caution">
    <text evidence="2">The sequence shown here is derived from an EMBL/GenBank/DDBJ whole genome shotgun (WGS) entry which is preliminary data.</text>
</comment>
<organism evidence="2 3">
    <name type="scientific">Leptospirillum ferriphilum</name>
    <dbReference type="NCBI Taxonomy" id="178606"/>
    <lineage>
        <taxon>Bacteria</taxon>
        <taxon>Pseudomonadati</taxon>
        <taxon>Nitrospirota</taxon>
        <taxon>Nitrospiria</taxon>
        <taxon>Nitrospirales</taxon>
        <taxon>Nitrospiraceae</taxon>
        <taxon>Leptospirillum</taxon>
    </lineage>
</organism>
<accession>A0A094WAM0</accession>
<protein>
    <submittedName>
        <fullName evidence="2">Uncharacterized protein</fullName>
    </submittedName>
</protein>
<sequence>MADVRHWLGKPDKVRTLLGNQTWIYRHTVRKGWFSLRMKEREVRILFSHAGIVRKITVHEMQDSQLF</sequence>
<dbReference type="Gene3D" id="3.30.1450.10">
    <property type="match status" value="1"/>
</dbReference>
<evidence type="ECO:0000313" key="2">
    <source>
        <dbReference type="EMBL" id="KGA94583.1"/>
    </source>
</evidence>
<dbReference type="EMBL" id="JPGK01000002">
    <property type="protein sequence ID" value="KGA94583.1"/>
    <property type="molecule type" value="Genomic_DNA"/>
</dbReference>
<keyword evidence="1" id="KW-0732">Signal</keyword>
<gene>
    <name evidence="2" type="ORF">LptCag_2013</name>
</gene>
<name>A0A094WAM0_9BACT</name>
<evidence type="ECO:0000256" key="1">
    <source>
        <dbReference type="ARBA" id="ARBA00022729"/>
    </source>
</evidence>
<dbReference type="PATRIC" id="fig|178606.4.peg.547"/>
<dbReference type="InterPro" id="IPR037873">
    <property type="entry name" value="BamE-like"/>
</dbReference>
<proteinExistence type="predicted"/>
<dbReference type="AlphaFoldDB" id="A0A094WAM0"/>
<evidence type="ECO:0000313" key="3">
    <source>
        <dbReference type="Proteomes" id="UP000029452"/>
    </source>
</evidence>
<reference evidence="2 3" key="1">
    <citation type="submission" date="2014-06" db="EMBL/GenBank/DDBJ databases">
        <title>Draft genome sequence of iron oxidizing acidophile Leptospirillum ferriphilum DSM14647.</title>
        <authorList>
            <person name="Cardenas J.P."/>
            <person name="Lazcano M."/>
            <person name="Ossandon F.J."/>
            <person name="Corbett M."/>
            <person name="Holmes D.S."/>
            <person name="Watkin E."/>
        </authorList>
    </citation>
    <scope>NUCLEOTIDE SEQUENCE [LARGE SCALE GENOMIC DNA]</scope>
    <source>
        <strain evidence="2 3">DSM 14647</strain>
    </source>
</reference>